<dbReference type="AlphaFoldDB" id="A0A7W6FZ22"/>
<dbReference type="Proteomes" id="UP000561459">
    <property type="component" value="Unassembled WGS sequence"/>
</dbReference>
<evidence type="ECO:0000259" key="2">
    <source>
        <dbReference type="Pfam" id="PF11860"/>
    </source>
</evidence>
<evidence type="ECO:0000313" key="4">
    <source>
        <dbReference type="Proteomes" id="UP000561459"/>
    </source>
</evidence>
<dbReference type="Pfam" id="PF01471">
    <property type="entry name" value="PG_binding_1"/>
    <property type="match status" value="1"/>
</dbReference>
<dbReference type="InterPro" id="IPR036365">
    <property type="entry name" value="PGBD-like_sf"/>
</dbReference>
<feature type="domain" description="Peptidoglycan binding-like" evidence="1">
    <location>
        <begin position="213"/>
        <end position="257"/>
    </location>
</feature>
<keyword evidence="4" id="KW-1185">Reference proteome</keyword>
<dbReference type="SUPFAM" id="SSF47090">
    <property type="entry name" value="PGBD-like"/>
    <property type="match status" value="1"/>
</dbReference>
<protein>
    <recommendedName>
        <fullName evidence="5">Peptidoglycan-binding protein</fullName>
    </recommendedName>
</protein>
<dbReference type="EMBL" id="JACIDY010000006">
    <property type="protein sequence ID" value="MBB3940893.1"/>
    <property type="molecule type" value="Genomic_DNA"/>
</dbReference>
<comment type="caution">
    <text evidence="3">The sequence shown here is derived from an EMBL/GenBank/DDBJ whole genome shotgun (WGS) entry which is preliminary data.</text>
</comment>
<evidence type="ECO:0000259" key="1">
    <source>
        <dbReference type="Pfam" id="PF01471"/>
    </source>
</evidence>
<dbReference type="RefSeq" id="WP_183617466.1">
    <property type="nucleotide sequence ID" value="NZ_JACIDY010000006.1"/>
</dbReference>
<dbReference type="InterPro" id="IPR024408">
    <property type="entry name" value="Muramidase"/>
</dbReference>
<evidence type="ECO:0008006" key="5">
    <source>
        <dbReference type="Google" id="ProtNLM"/>
    </source>
</evidence>
<evidence type="ECO:0000313" key="3">
    <source>
        <dbReference type="EMBL" id="MBB3940893.1"/>
    </source>
</evidence>
<accession>A0A7W6FZ22</accession>
<proteinExistence type="predicted"/>
<organism evidence="3 4">
    <name type="scientific">Novosphingobium fluoreni</name>
    <dbReference type="NCBI Taxonomy" id="1391222"/>
    <lineage>
        <taxon>Bacteria</taxon>
        <taxon>Pseudomonadati</taxon>
        <taxon>Pseudomonadota</taxon>
        <taxon>Alphaproteobacteria</taxon>
        <taxon>Sphingomonadales</taxon>
        <taxon>Sphingomonadaceae</taxon>
        <taxon>Novosphingobium</taxon>
    </lineage>
</organism>
<feature type="domain" description="N-acetylmuramidase" evidence="2">
    <location>
        <begin position="28"/>
        <end position="191"/>
    </location>
</feature>
<reference evidence="3 4" key="1">
    <citation type="submission" date="2020-08" db="EMBL/GenBank/DDBJ databases">
        <title>Genomic Encyclopedia of Type Strains, Phase IV (KMG-IV): sequencing the most valuable type-strain genomes for metagenomic binning, comparative biology and taxonomic classification.</title>
        <authorList>
            <person name="Goeker M."/>
        </authorList>
    </citation>
    <scope>NUCLEOTIDE SEQUENCE [LARGE SCALE GENOMIC DNA]</scope>
    <source>
        <strain evidence="3 4">DSM 27568</strain>
    </source>
</reference>
<dbReference type="Pfam" id="PF11860">
    <property type="entry name" value="Muramidase"/>
    <property type="match status" value="1"/>
</dbReference>
<sequence>MADEFKGNPVPLRDADYARAARDLGCSVAALRAVASVESAGGGFLPDGRPKILFERHVFHRRTKGRFGAAHPNISHVERGGYLGGAREYDRLRRAIALDRKAALESASWGKFQLMGFNHQAAGHSSIDGFVSAIKSGEPAQLDGFVTFIRSRGLDDELRRQDWTAFARGYNGPAFAENAYDRKMATAFAAFTPAKPSAAPVLQLGDSGEAVSRLQSLLGLKPDGAFGPGTKTAVTYFQKARGITPDGVVGAGTWAALLA</sequence>
<name>A0A7W6FZ22_9SPHN</name>
<dbReference type="InterPro" id="IPR036366">
    <property type="entry name" value="PGBDSf"/>
</dbReference>
<dbReference type="InterPro" id="IPR002477">
    <property type="entry name" value="Peptidoglycan-bd-like"/>
</dbReference>
<dbReference type="Gene3D" id="1.10.101.10">
    <property type="entry name" value="PGBD-like superfamily/PGBD"/>
    <property type="match status" value="1"/>
</dbReference>
<gene>
    <name evidence="3" type="ORF">GGR39_002556</name>
</gene>